<proteinExistence type="predicted"/>
<dbReference type="EMBL" id="CP065321">
    <property type="protein sequence ID" value="QQR29091.1"/>
    <property type="molecule type" value="Genomic_DNA"/>
</dbReference>
<name>A0AA92QV67_9FIRM</name>
<evidence type="ECO:0000313" key="3">
    <source>
        <dbReference type="Proteomes" id="UP000596035"/>
    </source>
</evidence>
<feature type="compositionally biased region" description="Basic and acidic residues" evidence="1">
    <location>
        <begin position="78"/>
        <end position="88"/>
    </location>
</feature>
<gene>
    <name evidence="2" type="ORF">I5Q82_13585</name>
</gene>
<organism evidence="2 3">
    <name type="scientific">Acutalibacter muris</name>
    <dbReference type="NCBI Taxonomy" id="1796620"/>
    <lineage>
        <taxon>Bacteria</taxon>
        <taxon>Bacillati</taxon>
        <taxon>Bacillota</taxon>
        <taxon>Clostridia</taxon>
        <taxon>Eubacteriales</taxon>
        <taxon>Acutalibacteraceae</taxon>
        <taxon>Acutalibacter</taxon>
    </lineage>
</organism>
<accession>A0AA92QV67</accession>
<dbReference type="RefSeq" id="WP_066535616.1">
    <property type="nucleotide sequence ID" value="NZ_CP021422.1"/>
</dbReference>
<evidence type="ECO:0000256" key="1">
    <source>
        <dbReference type="SAM" id="MobiDB-lite"/>
    </source>
</evidence>
<reference evidence="2 3" key="1">
    <citation type="submission" date="2020-11" db="EMBL/GenBank/DDBJ databases">
        <title>Closed and high quality bacterial genomes of the OMM12 community.</title>
        <authorList>
            <person name="Marbouty M."/>
            <person name="Lamy-Besnier Q."/>
            <person name="Debarbieux L."/>
            <person name="Koszul R."/>
        </authorList>
    </citation>
    <scope>NUCLEOTIDE SEQUENCE [LARGE SCALE GENOMIC DNA]</scope>
    <source>
        <strain evidence="2 3">KB18</strain>
    </source>
</reference>
<sequence length="126" mass="14087">MAALGDYYLNRSGMVDMPDEWKPAIDTAALGKHIAGLEQGAFTEYGYIVKSGDQWRQVYEGQIIPEEYRVLSFPPPQVERDEASRPQREQTAPASQPVIPIVLTGRNKEGQQPKAPTKDKSQDLEV</sequence>
<protein>
    <submittedName>
        <fullName evidence="2">Uncharacterized protein</fullName>
    </submittedName>
</protein>
<feature type="region of interest" description="Disordered" evidence="1">
    <location>
        <begin position="73"/>
        <end position="126"/>
    </location>
</feature>
<dbReference type="Proteomes" id="UP000596035">
    <property type="component" value="Chromosome"/>
</dbReference>
<dbReference type="AlphaFoldDB" id="A0AA92QV67"/>
<evidence type="ECO:0000313" key="2">
    <source>
        <dbReference type="EMBL" id="QQR29091.1"/>
    </source>
</evidence>
<feature type="compositionally biased region" description="Basic and acidic residues" evidence="1">
    <location>
        <begin position="106"/>
        <end position="126"/>
    </location>
</feature>